<dbReference type="InterPro" id="IPR032823">
    <property type="entry name" value="BCA_ABC_TP_C"/>
</dbReference>
<reference evidence="7 8" key="1">
    <citation type="submission" date="2018-09" db="EMBL/GenBank/DDBJ databases">
        <title>Micromonospora sp. nov. MS1-9, isolated from a root of Musa sp.</title>
        <authorList>
            <person name="Kuncharoen N."/>
            <person name="Kudo T."/>
            <person name="Ohkuma M."/>
            <person name="Yuki M."/>
            <person name="Tanasupawat S."/>
        </authorList>
    </citation>
    <scope>NUCLEOTIDE SEQUENCE [LARGE SCALE GENOMIC DNA]</scope>
    <source>
        <strain evidence="6 8">MS1-9</strain>
        <strain evidence="5 7">NGC1-4</strain>
    </source>
</reference>
<dbReference type="GO" id="GO:1903806">
    <property type="term" value="P:L-isoleucine import across plasma membrane"/>
    <property type="evidence" value="ECO:0007669"/>
    <property type="project" value="TreeGrafter"/>
</dbReference>
<keyword evidence="1" id="KW-0813">Transport</keyword>
<dbReference type="GO" id="GO:0015188">
    <property type="term" value="F:L-isoleucine transmembrane transporter activity"/>
    <property type="evidence" value="ECO:0007669"/>
    <property type="project" value="TreeGrafter"/>
</dbReference>
<dbReference type="GO" id="GO:0016887">
    <property type="term" value="F:ATP hydrolysis activity"/>
    <property type="evidence" value="ECO:0007669"/>
    <property type="project" value="InterPro"/>
</dbReference>
<keyword evidence="7" id="KW-1185">Reference proteome</keyword>
<dbReference type="GO" id="GO:0015192">
    <property type="term" value="F:L-phenylalanine transmembrane transporter activity"/>
    <property type="evidence" value="ECO:0007669"/>
    <property type="project" value="TreeGrafter"/>
</dbReference>
<dbReference type="GO" id="GO:0005886">
    <property type="term" value="C:plasma membrane"/>
    <property type="evidence" value="ECO:0007669"/>
    <property type="project" value="TreeGrafter"/>
</dbReference>
<dbReference type="OrthoDB" id="9805514at2"/>
<dbReference type="InterPro" id="IPR027417">
    <property type="entry name" value="P-loop_NTPase"/>
</dbReference>
<dbReference type="CDD" id="cd03219">
    <property type="entry name" value="ABC_Mj1267_LivG_branched"/>
    <property type="match status" value="1"/>
</dbReference>
<keyword evidence="3 6" id="KW-0067">ATP-binding</keyword>
<dbReference type="InterPro" id="IPR051120">
    <property type="entry name" value="ABC_AA/LPS_Transport"/>
</dbReference>
<evidence type="ECO:0000313" key="6">
    <source>
        <dbReference type="EMBL" id="RKN32423.1"/>
    </source>
</evidence>
<dbReference type="EMBL" id="RAZT01000006">
    <property type="protein sequence ID" value="RKN32423.1"/>
    <property type="molecule type" value="Genomic_DNA"/>
</dbReference>
<dbReference type="Proteomes" id="UP000275865">
    <property type="component" value="Unassembled WGS sequence"/>
</dbReference>
<dbReference type="SUPFAM" id="SSF52540">
    <property type="entry name" value="P-loop containing nucleoside triphosphate hydrolases"/>
    <property type="match status" value="1"/>
</dbReference>
<evidence type="ECO:0000256" key="1">
    <source>
        <dbReference type="ARBA" id="ARBA00022448"/>
    </source>
</evidence>
<evidence type="ECO:0000313" key="7">
    <source>
        <dbReference type="Proteomes" id="UP000271548"/>
    </source>
</evidence>
<keyword evidence="2" id="KW-0547">Nucleotide-binding</keyword>
<dbReference type="PANTHER" id="PTHR45772">
    <property type="entry name" value="CONSERVED COMPONENT OF ABC TRANSPORTER FOR NATURAL AMINO ACIDS-RELATED"/>
    <property type="match status" value="1"/>
</dbReference>
<dbReference type="GO" id="GO:0042941">
    <property type="term" value="P:D-alanine transmembrane transport"/>
    <property type="evidence" value="ECO:0007669"/>
    <property type="project" value="TreeGrafter"/>
</dbReference>
<dbReference type="PROSITE" id="PS50893">
    <property type="entry name" value="ABC_TRANSPORTER_2"/>
    <property type="match status" value="1"/>
</dbReference>
<dbReference type="AlphaFoldDB" id="A0A3A9Y6Z1"/>
<name>A0A3A9Y6Z1_9ACTN</name>
<dbReference type="Pfam" id="PF00005">
    <property type="entry name" value="ABC_tran"/>
    <property type="match status" value="1"/>
</dbReference>
<evidence type="ECO:0000313" key="8">
    <source>
        <dbReference type="Proteomes" id="UP000275865"/>
    </source>
</evidence>
<evidence type="ECO:0000256" key="3">
    <source>
        <dbReference type="ARBA" id="ARBA00022840"/>
    </source>
</evidence>
<dbReference type="Gene3D" id="3.40.50.300">
    <property type="entry name" value="P-loop containing nucleotide triphosphate hydrolases"/>
    <property type="match status" value="1"/>
</dbReference>
<dbReference type="Pfam" id="PF12399">
    <property type="entry name" value="BCA_ABC_TP_C"/>
    <property type="match status" value="1"/>
</dbReference>
<protein>
    <submittedName>
        <fullName evidence="6">ABC transporter ATP-binding protein</fullName>
    </submittedName>
</protein>
<dbReference type="RefSeq" id="WP_120681031.1">
    <property type="nucleotide sequence ID" value="NZ_RAZS01000008.1"/>
</dbReference>
<dbReference type="GO" id="GO:1903805">
    <property type="term" value="P:L-valine import across plasma membrane"/>
    <property type="evidence" value="ECO:0007669"/>
    <property type="project" value="TreeGrafter"/>
</dbReference>
<proteinExistence type="predicted"/>
<evidence type="ECO:0000313" key="5">
    <source>
        <dbReference type="EMBL" id="RKN16633.1"/>
    </source>
</evidence>
<dbReference type="FunFam" id="3.40.50.300:FF:000421">
    <property type="entry name" value="Branched-chain amino acid ABC transporter ATP-binding protein"/>
    <property type="match status" value="1"/>
</dbReference>
<organism evidence="6 8">
    <name type="scientific">Micromonospora musae</name>
    <dbReference type="NCBI Taxonomy" id="1894970"/>
    <lineage>
        <taxon>Bacteria</taxon>
        <taxon>Bacillati</taxon>
        <taxon>Actinomycetota</taxon>
        <taxon>Actinomycetes</taxon>
        <taxon>Micromonosporales</taxon>
        <taxon>Micromonosporaceae</taxon>
        <taxon>Micromonospora</taxon>
    </lineage>
</organism>
<comment type="caution">
    <text evidence="6">The sequence shown here is derived from an EMBL/GenBank/DDBJ whole genome shotgun (WGS) entry which is preliminary data.</text>
</comment>
<dbReference type="PANTHER" id="PTHR45772:SF7">
    <property type="entry name" value="AMINO ACID ABC TRANSPORTER ATP-BINDING PROTEIN"/>
    <property type="match status" value="1"/>
</dbReference>
<dbReference type="GO" id="GO:0005524">
    <property type="term" value="F:ATP binding"/>
    <property type="evidence" value="ECO:0007669"/>
    <property type="project" value="UniProtKB-KW"/>
</dbReference>
<dbReference type="GO" id="GO:0005304">
    <property type="term" value="F:L-valine transmembrane transporter activity"/>
    <property type="evidence" value="ECO:0007669"/>
    <property type="project" value="TreeGrafter"/>
</dbReference>
<dbReference type="Proteomes" id="UP000271548">
    <property type="component" value="Unassembled WGS sequence"/>
</dbReference>
<dbReference type="GO" id="GO:0015808">
    <property type="term" value="P:L-alanine transport"/>
    <property type="evidence" value="ECO:0007669"/>
    <property type="project" value="TreeGrafter"/>
</dbReference>
<dbReference type="InterPro" id="IPR003439">
    <property type="entry name" value="ABC_transporter-like_ATP-bd"/>
</dbReference>
<dbReference type="EMBL" id="RAZS01000008">
    <property type="protein sequence ID" value="RKN16633.1"/>
    <property type="molecule type" value="Genomic_DNA"/>
</dbReference>
<feature type="domain" description="ABC transporter" evidence="4">
    <location>
        <begin position="10"/>
        <end position="257"/>
    </location>
</feature>
<dbReference type="InterPro" id="IPR003593">
    <property type="entry name" value="AAA+_ATPase"/>
</dbReference>
<sequence>MSTPDSVPLLRVQDLHLDFGGVKAVDGLTFQVYQGDVLSLVGPNGAGKTSAFNCVTGFYKPTGGSITLHGKDITGLRPSAIAARGMSRTFQNLRLFGELTVLDNVRAGMHLRLRQNALDALLHTPRFRRTEREATDEANRWLDFVGLRGDRAGLARNLPYGEQRRVEIARALACGPKVLLLDEPAAGLNYGEKGELLDLLQRISALGIAIVLIEHDMDLVMQVSRRVVVLNFGREIADGTPEEVRRDPAVIEAYLGKDDDDEEDMDEEMMSHE</sequence>
<dbReference type="SMART" id="SM00382">
    <property type="entry name" value="AAA"/>
    <property type="match status" value="1"/>
</dbReference>
<evidence type="ECO:0000256" key="2">
    <source>
        <dbReference type="ARBA" id="ARBA00022741"/>
    </source>
</evidence>
<evidence type="ECO:0000259" key="4">
    <source>
        <dbReference type="PROSITE" id="PS50893"/>
    </source>
</evidence>
<accession>A0A3A9Y6Z1</accession>
<gene>
    <name evidence="6" type="ORF">D7044_14400</name>
    <name evidence="5" type="ORF">D7147_23060</name>
</gene>